<dbReference type="InterPro" id="IPR027417">
    <property type="entry name" value="P-loop_NTPase"/>
</dbReference>
<dbReference type="EMBL" id="WXEY01000010">
    <property type="protein sequence ID" value="MZP30165.1"/>
    <property type="molecule type" value="Genomic_DNA"/>
</dbReference>
<keyword evidence="5" id="KW-0143">Chaperone</keyword>
<evidence type="ECO:0000313" key="6">
    <source>
        <dbReference type="EMBL" id="MZP30165.1"/>
    </source>
</evidence>
<evidence type="ECO:0000256" key="3">
    <source>
        <dbReference type="ARBA" id="ARBA00022801"/>
    </source>
</evidence>
<dbReference type="CDD" id="cd03114">
    <property type="entry name" value="MMAA-like"/>
    <property type="match status" value="1"/>
</dbReference>
<evidence type="ECO:0000256" key="4">
    <source>
        <dbReference type="ARBA" id="ARBA00023134"/>
    </source>
</evidence>
<dbReference type="AlphaFoldDB" id="A0A845L538"/>
<dbReference type="GO" id="GO:0003924">
    <property type="term" value="F:GTPase activity"/>
    <property type="evidence" value="ECO:0007669"/>
    <property type="project" value="InterPro"/>
</dbReference>
<dbReference type="InterPro" id="IPR052040">
    <property type="entry name" value="GTPase/Isobutyryl-CoA_mutase"/>
</dbReference>
<comment type="caution">
    <text evidence="6">The sequence shown here is derived from an EMBL/GenBank/DDBJ whole genome shotgun (WGS) entry which is preliminary data.</text>
</comment>
<sequence length="325" mass="35216">MIDQIPALLAGERRVAAKMITLVENGGPEKQELLKALYPHTGKAYIVGITGSPGAGKSSLTDRLISGLRKQGKKVGVVAVDPTSPFTGGAILGDRIRMNEHYMDKDVFIRSMGTRGSLGGLARATKEVLKVLDVFGCDYILVETVGVGQSELEIMTAADTTVVVLTPGAGDSIQAIKAGIMEIADVFAVNKADLEGADRVVTEIEVMLDLGARTRPGAAQQWRPPVVRTVAMRDSGIDQLLAAIQKHRDHLETTGKLADERKQRIKLELREVIEHHIKDLIRNKVEKTGEWDRILDEVIQRTLDPHTAAEQVLDIGLASGQPQAD</sequence>
<dbReference type="GO" id="GO:0005525">
    <property type="term" value="F:GTP binding"/>
    <property type="evidence" value="ECO:0007669"/>
    <property type="project" value="UniProtKB-KW"/>
</dbReference>
<dbReference type="InterPro" id="IPR005129">
    <property type="entry name" value="GTPase_ArgK"/>
</dbReference>
<dbReference type="Gene3D" id="3.40.50.300">
    <property type="entry name" value="P-loop containing nucleotide triphosphate hydrolases"/>
    <property type="match status" value="1"/>
</dbReference>
<reference evidence="6 7" key="1">
    <citation type="submission" date="2020-01" db="EMBL/GenBank/DDBJ databases">
        <title>Whole-genome sequence of Heliobacterium undosum DSM 13378.</title>
        <authorList>
            <person name="Kyndt J.A."/>
            <person name="Meyer T.E."/>
        </authorList>
    </citation>
    <scope>NUCLEOTIDE SEQUENCE [LARGE SCALE GENOMIC DNA]</scope>
    <source>
        <strain evidence="6 7">DSM 13378</strain>
    </source>
</reference>
<evidence type="ECO:0000256" key="1">
    <source>
        <dbReference type="ARBA" id="ARBA00009625"/>
    </source>
</evidence>
<dbReference type="RefSeq" id="WP_161258693.1">
    <property type="nucleotide sequence ID" value="NZ_WXEY01000010.1"/>
</dbReference>
<organism evidence="6 7">
    <name type="scientific">Heliomicrobium undosum</name>
    <dbReference type="NCBI Taxonomy" id="121734"/>
    <lineage>
        <taxon>Bacteria</taxon>
        <taxon>Bacillati</taxon>
        <taxon>Bacillota</taxon>
        <taxon>Clostridia</taxon>
        <taxon>Eubacteriales</taxon>
        <taxon>Heliobacteriaceae</taxon>
        <taxon>Heliomicrobium</taxon>
    </lineage>
</organism>
<dbReference type="OrthoDB" id="9778292at2"/>
<evidence type="ECO:0000256" key="5">
    <source>
        <dbReference type="ARBA" id="ARBA00023186"/>
    </source>
</evidence>
<dbReference type="SUPFAM" id="SSF52540">
    <property type="entry name" value="P-loop containing nucleoside triphosphate hydrolases"/>
    <property type="match status" value="1"/>
</dbReference>
<dbReference type="PANTHER" id="PTHR43087">
    <property type="entry name" value="LYSINE/ARGININE/ORNITHINE TRANSPORT SYSTEM KINASE"/>
    <property type="match status" value="1"/>
</dbReference>
<dbReference type="Pfam" id="PF03308">
    <property type="entry name" value="MeaB"/>
    <property type="match status" value="1"/>
</dbReference>
<proteinExistence type="inferred from homology"/>
<evidence type="ECO:0000256" key="2">
    <source>
        <dbReference type="ARBA" id="ARBA00022741"/>
    </source>
</evidence>
<keyword evidence="4" id="KW-0342">GTP-binding</keyword>
<dbReference type="NCBIfam" id="TIGR00750">
    <property type="entry name" value="lao"/>
    <property type="match status" value="1"/>
</dbReference>
<dbReference type="Proteomes" id="UP000463470">
    <property type="component" value="Unassembled WGS sequence"/>
</dbReference>
<dbReference type="Gene3D" id="1.20.5.170">
    <property type="match status" value="1"/>
</dbReference>
<gene>
    <name evidence="6" type="primary">meaB</name>
    <name evidence="6" type="ORF">GTO91_10640</name>
</gene>
<protein>
    <submittedName>
        <fullName evidence="6">Methylmalonyl Co-A mutase-associated GTPase MeaB</fullName>
    </submittedName>
</protein>
<keyword evidence="3" id="KW-0378">Hydrolase</keyword>
<accession>A0A845L538</accession>
<comment type="similarity">
    <text evidence="1">Belongs to the SIMIBI class G3E GTPase family. ArgK/MeaB subfamily.</text>
</comment>
<name>A0A845L538_9FIRM</name>
<keyword evidence="7" id="KW-1185">Reference proteome</keyword>
<evidence type="ECO:0000313" key="7">
    <source>
        <dbReference type="Proteomes" id="UP000463470"/>
    </source>
</evidence>
<dbReference type="PANTHER" id="PTHR43087:SF1">
    <property type="entry name" value="LAO_AO TRANSPORT SYSTEM ATPASE"/>
    <property type="match status" value="1"/>
</dbReference>
<keyword evidence="2" id="KW-0547">Nucleotide-binding</keyword>